<keyword evidence="2" id="KW-1185">Reference proteome</keyword>
<dbReference type="Proteomes" id="UP001234989">
    <property type="component" value="Chromosome 4"/>
</dbReference>
<gene>
    <name evidence="1" type="ORF">MTR67_016976</name>
</gene>
<dbReference type="EMBL" id="CP133615">
    <property type="protein sequence ID" value="WMV23591.1"/>
    <property type="molecule type" value="Genomic_DNA"/>
</dbReference>
<sequence length="157" mass="18125">MGVSPIESANLAAYQFNGVAKVWYKQWKEDRGVNAGPVDWNKFVTTFLDRFLSLELREAKVELLVELTKERDQETQIDKSKDADLEELHVNEPYTIAKGRDKRQIRKSERLIEQEYLTAHVFVAAEEEIKDLDPSSYVEAASCKDAAQWQLAMMEEI</sequence>
<reference evidence="1" key="1">
    <citation type="submission" date="2023-08" db="EMBL/GenBank/DDBJ databases">
        <title>A de novo genome assembly of Solanum verrucosum Schlechtendal, a Mexican diploid species geographically isolated from the other diploid A-genome species in potato relatives.</title>
        <authorList>
            <person name="Hosaka K."/>
        </authorList>
    </citation>
    <scope>NUCLEOTIDE SEQUENCE</scope>
    <source>
        <tissue evidence="1">Young leaves</tissue>
    </source>
</reference>
<organism evidence="1 2">
    <name type="scientific">Solanum verrucosum</name>
    <dbReference type="NCBI Taxonomy" id="315347"/>
    <lineage>
        <taxon>Eukaryota</taxon>
        <taxon>Viridiplantae</taxon>
        <taxon>Streptophyta</taxon>
        <taxon>Embryophyta</taxon>
        <taxon>Tracheophyta</taxon>
        <taxon>Spermatophyta</taxon>
        <taxon>Magnoliopsida</taxon>
        <taxon>eudicotyledons</taxon>
        <taxon>Gunneridae</taxon>
        <taxon>Pentapetalae</taxon>
        <taxon>asterids</taxon>
        <taxon>lamiids</taxon>
        <taxon>Solanales</taxon>
        <taxon>Solanaceae</taxon>
        <taxon>Solanoideae</taxon>
        <taxon>Solaneae</taxon>
        <taxon>Solanum</taxon>
    </lineage>
</organism>
<dbReference type="AlphaFoldDB" id="A0AAF0QMX8"/>
<accession>A0AAF0QMX8</accession>
<evidence type="ECO:0000313" key="1">
    <source>
        <dbReference type="EMBL" id="WMV23591.1"/>
    </source>
</evidence>
<protein>
    <recommendedName>
        <fullName evidence="3">Gag-pol polyprotein</fullName>
    </recommendedName>
</protein>
<evidence type="ECO:0000313" key="2">
    <source>
        <dbReference type="Proteomes" id="UP001234989"/>
    </source>
</evidence>
<proteinExistence type="predicted"/>
<evidence type="ECO:0008006" key="3">
    <source>
        <dbReference type="Google" id="ProtNLM"/>
    </source>
</evidence>
<name>A0AAF0QMX8_SOLVR</name>